<protein>
    <submittedName>
        <fullName evidence="4">O-succinylbenzoic acid--CoA ligase</fullName>
    </submittedName>
</protein>
<dbReference type="SUPFAM" id="SSF56801">
    <property type="entry name" value="Acetyl-CoA synthetase-like"/>
    <property type="match status" value="1"/>
</dbReference>
<dbReference type="Gene3D" id="3.40.50.12780">
    <property type="entry name" value="N-terminal domain of ligase-like"/>
    <property type="match status" value="1"/>
</dbReference>
<dbReference type="GO" id="GO:0031956">
    <property type="term" value="F:medium-chain fatty acid-CoA ligase activity"/>
    <property type="evidence" value="ECO:0007669"/>
    <property type="project" value="TreeGrafter"/>
</dbReference>
<dbReference type="AlphaFoldDB" id="A0A662ZCD2"/>
<keyword evidence="5" id="KW-1185">Reference proteome</keyword>
<dbReference type="OrthoDB" id="7055148at2"/>
<accession>A0A662ZCD2</accession>
<dbReference type="InterPro" id="IPR045851">
    <property type="entry name" value="AMP-bd_C_sf"/>
</dbReference>
<organism evidence="4 5">
    <name type="scientific">Succinivibrio dextrinosolvens</name>
    <dbReference type="NCBI Taxonomy" id="83771"/>
    <lineage>
        <taxon>Bacteria</taxon>
        <taxon>Pseudomonadati</taxon>
        <taxon>Pseudomonadota</taxon>
        <taxon>Gammaproteobacteria</taxon>
        <taxon>Aeromonadales</taxon>
        <taxon>Succinivibrionaceae</taxon>
        <taxon>Succinivibrio</taxon>
    </lineage>
</organism>
<evidence type="ECO:0000313" key="5">
    <source>
        <dbReference type="Proteomes" id="UP000243374"/>
    </source>
</evidence>
<dbReference type="InterPro" id="IPR000873">
    <property type="entry name" value="AMP-dep_synth/lig_dom"/>
</dbReference>
<gene>
    <name evidence="4" type="ORF">SAMN04487865_10506</name>
</gene>
<dbReference type="InterPro" id="IPR042099">
    <property type="entry name" value="ANL_N_sf"/>
</dbReference>
<name>A0A662ZCD2_9GAMM</name>
<dbReference type="RefSeq" id="WP_074841283.1">
    <property type="nucleotide sequence ID" value="NZ_CP047056.1"/>
</dbReference>
<dbReference type="Pfam" id="PF00501">
    <property type="entry name" value="AMP-binding"/>
    <property type="match status" value="1"/>
</dbReference>
<evidence type="ECO:0000313" key="4">
    <source>
        <dbReference type="EMBL" id="SFK29415.1"/>
    </source>
</evidence>
<evidence type="ECO:0000256" key="2">
    <source>
        <dbReference type="ARBA" id="ARBA00022598"/>
    </source>
</evidence>
<evidence type="ECO:0000256" key="1">
    <source>
        <dbReference type="ARBA" id="ARBA00006432"/>
    </source>
</evidence>
<dbReference type="Proteomes" id="UP000243374">
    <property type="component" value="Unassembled WGS sequence"/>
</dbReference>
<comment type="similarity">
    <text evidence="1">Belongs to the ATP-dependent AMP-binding enzyme family.</text>
</comment>
<reference evidence="4 5" key="1">
    <citation type="submission" date="2016-10" db="EMBL/GenBank/DDBJ databases">
        <authorList>
            <person name="Varghese N."/>
            <person name="Submissions S."/>
        </authorList>
    </citation>
    <scope>NUCLEOTIDE SEQUENCE [LARGE SCALE GENOMIC DNA]</scope>
    <source>
        <strain evidence="4 5">22B</strain>
    </source>
</reference>
<keyword evidence="2 4" id="KW-0436">Ligase</keyword>
<proteinExistence type="inferred from homology"/>
<sequence length="375" mass="41684">MPECNLKQGYSLIFARDYLKSESEDILSSEFKSQIDQLYHDFVSDSEYISVFSSGSTGAPKELKIKKQYMLNSAYMTCSHLKIPKGASTLLCMPLKFIGAKMVVIRAMIRELELVAVNPSSHPLSGLKKAPYFAAMTPSQVFSSLETEAERRILFDIKELIIGGGAVNSTLRAQLMQSSNRIWSTYGMTETISHIALKRVNTEDSQEGNANGYVPFEGVGLRKAQDGTLVIDAPFIGVHDLKTNDMVEFNSDNSFNILGRADNIINSGGIKIQIEKLEELIRDIVGGEFNISSVVSEKYGECVCLIIRNSQDSSLRTSDDKLLTLIKDRVPKYWAPKVILRTDNLPKTESGKPARAKLKALASELYQKEIFVKGE</sequence>
<evidence type="ECO:0000259" key="3">
    <source>
        <dbReference type="Pfam" id="PF00501"/>
    </source>
</evidence>
<dbReference type="PANTHER" id="PTHR43201:SF5">
    <property type="entry name" value="MEDIUM-CHAIN ACYL-COA LIGASE ACSF2, MITOCHONDRIAL"/>
    <property type="match status" value="1"/>
</dbReference>
<dbReference type="GO" id="GO:0006631">
    <property type="term" value="P:fatty acid metabolic process"/>
    <property type="evidence" value="ECO:0007669"/>
    <property type="project" value="TreeGrafter"/>
</dbReference>
<dbReference type="PANTHER" id="PTHR43201">
    <property type="entry name" value="ACYL-COA SYNTHETASE"/>
    <property type="match status" value="1"/>
</dbReference>
<dbReference type="EMBL" id="FOSF01000050">
    <property type="protein sequence ID" value="SFK29415.1"/>
    <property type="molecule type" value="Genomic_DNA"/>
</dbReference>
<feature type="domain" description="AMP-dependent synthetase/ligase" evidence="3">
    <location>
        <begin position="42"/>
        <end position="205"/>
    </location>
</feature>
<dbReference type="Gene3D" id="3.30.300.30">
    <property type="match status" value="1"/>
</dbReference>